<dbReference type="AlphaFoldDB" id="J9D2I8"/>
<dbReference type="Proteomes" id="UP000003163">
    <property type="component" value="Unassembled WGS sequence"/>
</dbReference>
<accession>J9D2I8</accession>
<dbReference type="HOGENOM" id="CLU_1447656_0_0_1"/>
<comment type="caution">
    <text evidence="1">The sequence shown here is derived from an EMBL/GenBank/DDBJ whole genome shotgun (WGS) entry which is preliminary data.</text>
</comment>
<gene>
    <name evidence="1" type="ORF">EDEG_03719</name>
</gene>
<dbReference type="EMBL" id="AFBI03000114">
    <property type="protein sequence ID" value="EJW01794.1"/>
    <property type="molecule type" value="Genomic_DNA"/>
</dbReference>
<dbReference type="VEuPathDB" id="MicrosporidiaDB:EDEG_03719"/>
<dbReference type="STRING" id="1003232.J9D2I8"/>
<organism evidence="1 2">
    <name type="scientific">Edhazardia aedis (strain USNM 41457)</name>
    <name type="common">Microsporidian parasite</name>
    <dbReference type="NCBI Taxonomy" id="1003232"/>
    <lineage>
        <taxon>Eukaryota</taxon>
        <taxon>Fungi</taxon>
        <taxon>Fungi incertae sedis</taxon>
        <taxon>Microsporidia</taxon>
        <taxon>Edhazardia</taxon>
    </lineage>
</organism>
<reference evidence="2" key="2">
    <citation type="submission" date="2015-07" db="EMBL/GenBank/DDBJ databases">
        <title>Contrasting host-pathogen interactions and genome evolution in two generalist and specialist microsporidian pathogens of mosquitoes.</title>
        <authorList>
            <consortium name="The Broad Institute Genomics Platform"/>
            <consortium name="The Broad Institute Genome Sequencing Center for Infectious Disease"/>
            <person name="Cuomo C.A."/>
            <person name="Sanscrainte N.D."/>
            <person name="Goldberg J.M."/>
            <person name="Heiman D."/>
            <person name="Young S."/>
            <person name="Zeng Q."/>
            <person name="Becnel J.J."/>
            <person name="Birren B.W."/>
        </authorList>
    </citation>
    <scope>NUCLEOTIDE SEQUENCE [LARGE SCALE GENOMIC DNA]</scope>
    <source>
        <strain evidence="2">USNM 41457</strain>
    </source>
</reference>
<proteinExistence type="predicted"/>
<name>J9D2I8_EDHAE</name>
<protein>
    <submittedName>
        <fullName evidence="1">Uncharacterized protein</fullName>
    </submittedName>
</protein>
<evidence type="ECO:0000313" key="2">
    <source>
        <dbReference type="Proteomes" id="UP000003163"/>
    </source>
</evidence>
<evidence type="ECO:0000313" key="1">
    <source>
        <dbReference type="EMBL" id="EJW01794.1"/>
    </source>
</evidence>
<sequence>MKKRAVKRKQRMVYKQRHGMATEHDINSTQLALSKTIKSVRRNDLNKFYGRGINAQASGNMQQAWRWVKQHSGLTAIKKSVEAVYMPGTKKPAKSLQERKKIWEEHFPNLCAKPCALTYKLSSPCPSGKYTKVTRRPVTYIELQEDFKKPKNNKATGLEKLTTVWWVILSEKEGARSLGRYILRSLN</sequence>
<keyword evidence="2" id="KW-1185">Reference proteome</keyword>
<dbReference type="InParanoid" id="J9D2I8"/>
<reference evidence="1 2" key="1">
    <citation type="submission" date="2011-08" db="EMBL/GenBank/DDBJ databases">
        <authorList>
            <person name="Liu Z.J."/>
            <person name="Shi F.L."/>
            <person name="Lu J.Q."/>
            <person name="Li M."/>
            <person name="Wang Z.L."/>
        </authorList>
    </citation>
    <scope>NUCLEOTIDE SEQUENCE [LARGE SCALE GENOMIC DNA]</scope>
    <source>
        <strain evidence="1 2">USNM 41457</strain>
    </source>
</reference>